<dbReference type="Pfam" id="PF02515">
    <property type="entry name" value="CoA_transf_3"/>
    <property type="match status" value="1"/>
</dbReference>
<keyword evidence="2" id="KW-0808">Transferase</keyword>
<dbReference type="AlphaFoldDB" id="A0A940MZ71"/>
<dbReference type="Proteomes" id="UP000677537">
    <property type="component" value="Unassembled WGS sequence"/>
</dbReference>
<protein>
    <submittedName>
        <fullName evidence="2">CoA transferase</fullName>
    </submittedName>
</protein>
<keyword evidence="3" id="KW-1185">Reference proteome</keyword>
<dbReference type="SUPFAM" id="SSF89796">
    <property type="entry name" value="CoA-transferase family III (CaiB/BaiF)"/>
    <property type="match status" value="1"/>
</dbReference>
<evidence type="ECO:0000313" key="2">
    <source>
        <dbReference type="EMBL" id="MBP0492395.1"/>
    </source>
</evidence>
<sequence length="161" mass="16765">MAVLHGGSRAGPQRGGLRRCLHDCRTERVHGSVPRPQERQGAVTVGADVFVSNVRPQALARLGLAAEALLPRNPRLIHAALGFGQGGPYAAAPGPGSTLPPGQSGEGVRAHPKARRCPTGRTGRVFKRSASGVGLLRLSPMVTSTEKTVRTSSGRTWSAPA</sequence>
<reference evidence="2" key="1">
    <citation type="submission" date="2021-03" db="EMBL/GenBank/DDBJ databases">
        <authorList>
            <person name="So Y."/>
        </authorList>
    </citation>
    <scope>NUCLEOTIDE SEQUENCE</scope>
    <source>
        <strain evidence="2">SG15</strain>
    </source>
</reference>
<dbReference type="InterPro" id="IPR003673">
    <property type="entry name" value="CoA-Trfase_fam_III"/>
</dbReference>
<gene>
    <name evidence="2" type="ORF">J5Y10_06340</name>
</gene>
<dbReference type="Gene3D" id="3.40.50.10540">
    <property type="entry name" value="Crotonobetainyl-coa:carnitine coa-transferase, domain 1"/>
    <property type="match status" value="1"/>
</dbReference>
<name>A0A940MZ71_9PROT</name>
<dbReference type="EMBL" id="JAGIZA010000003">
    <property type="protein sequence ID" value="MBP0492395.1"/>
    <property type="molecule type" value="Genomic_DNA"/>
</dbReference>
<evidence type="ECO:0000313" key="3">
    <source>
        <dbReference type="Proteomes" id="UP000677537"/>
    </source>
</evidence>
<evidence type="ECO:0000256" key="1">
    <source>
        <dbReference type="SAM" id="MobiDB-lite"/>
    </source>
</evidence>
<dbReference type="GO" id="GO:0016740">
    <property type="term" value="F:transferase activity"/>
    <property type="evidence" value="ECO:0007669"/>
    <property type="project" value="UniProtKB-KW"/>
</dbReference>
<organism evidence="2 3">
    <name type="scientific">Roseomonas indoligenes</name>
    <dbReference type="NCBI Taxonomy" id="2820811"/>
    <lineage>
        <taxon>Bacteria</taxon>
        <taxon>Pseudomonadati</taxon>
        <taxon>Pseudomonadota</taxon>
        <taxon>Alphaproteobacteria</taxon>
        <taxon>Acetobacterales</taxon>
        <taxon>Roseomonadaceae</taxon>
        <taxon>Roseomonas</taxon>
    </lineage>
</organism>
<accession>A0A940MZ71</accession>
<feature type="region of interest" description="Disordered" evidence="1">
    <location>
        <begin position="91"/>
        <end position="120"/>
    </location>
</feature>
<comment type="caution">
    <text evidence="2">The sequence shown here is derived from an EMBL/GenBank/DDBJ whole genome shotgun (WGS) entry which is preliminary data.</text>
</comment>
<dbReference type="InterPro" id="IPR023606">
    <property type="entry name" value="CoA-Trfase_III_dom_1_sf"/>
</dbReference>
<proteinExistence type="predicted"/>